<name>A0ABW8J723_9GAMM</name>
<protein>
    <recommendedName>
        <fullName evidence="3">Transcriptional regulator</fullName>
    </recommendedName>
</protein>
<evidence type="ECO:0008006" key="3">
    <source>
        <dbReference type="Google" id="ProtNLM"/>
    </source>
</evidence>
<sequence length="127" mass="14045">MSRIDCHICGGDGLHECGLQHDPDAIVFEPCRNCKGTGEEPWRAAGSRDTGPKPPVQYLGPLKNWSGDLLEELQLARTHENRAYYARVRREAMRPKVMQLAQADMLARAAMCVTAADRAVAAWRAVA</sequence>
<evidence type="ECO:0000313" key="2">
    <source>
        <dbReference type="Proteomes" id="UP001620339"/>
    </source>
</evidence>
<proteinExistence type="predicted"/>
<accession>A0ABW8J723</accession>
<dbReference type="Proteomes" id="UP001620339">
    <property type="component" value="Unassembled WGS sequence"/>
</dbReference>
<organism evidence="1 2">
    <name type="scientific">Rhodanobacter hydrolyticus</name>
    <dbReference type="NCBI Taxonomy" id="2250595"/>
    <lineage>
        <taxon>Bacteria</taxon>
        <taxon>Pseudomonadati</taxon>
        <taxon>Pseudomonadota</taxon>
        <taxon>Gammaproteobacteria</taxon>
        <taxon>Lysobacterales</taxon>
        <taxon>Rhodanobacteraceae</taxon>
        <taxon>Rhodanobacter</taxon>
    </lineage>
</organism>
<keyword evidence="2" id="KW-1185">Reference proteome</keyword>
<comment type="caution">
    <text evidence="1">The sequence shown here is derived from an EMBL/GenBank/DDBJ whole genome shotgun (WGS) entry which is preliminary data.</text>
</comment>
<evidence type="ECO:0000313" key="1">
    <source>
        <dbReference type="EMBL" id="MFK2876931.1"/>
    </source>
</evidence>
<dbReference type="RefSeq" id="WP_404612956.1">
    <property type="nucleotide sequence ID" value="NZ_JADIKK010000008.1"/>
</dbReference>
<gene>
    <name evidence="1" type="ORF">ISP25_07625</name>
</gene>
<dbReference type="EMBL" id="JADIKK010000008">
    <property type="protein sequence ID" value="MFK2876931.1"/>
    <property type="molecule type" value="Genomic_DNA"/>
</dbReference>
<reference evidence="1 2" key="1">
    <citation type="submission" date="2020-10" db="EMBL/GenBank/DDBJ databases">
        <title>Phylogeny of dyella-like bacteria.</title>
        <authorList>
            <person name="Fu J."/>
        </authorList>
    </citation>
    <scope>NUCLEOTIDE SEQUENCE [LARGE SCALE GENOMIC DNA]</scope>
    <source>
        <strain evidence="1 2">KACC 19113</strain>
    </source>
</reference>